<dbReference type="GO" id="GO:0003677">
    <property type="term" value="F:DNA binding"/>
    <property type="evidence" value="ECO:0007669"/>
    <property type="project" value="UniProtKB-KW"/>
</dbReference>
<dbReference type="InterPro" id="IPR036388">
    <property type="entry name" value="WH-like_DNA-bd_sf"/>
</dbReference>
<dbReference type="Gene3D" id="1.10.10.10">
    <property type="entry name" value="Winged helix-like DNA-binding domain superfamily/Winged helix DNA-binding domain"/>
    <property type="match status" value="1"/>
</dbReference>
<evidence type="ECO:0000256" key="2">
    <source>
        <dbReference type="ARBA" id="ARBA00023125"/>
    </source>
</evidence>
<dbReference type="InterPro" id="IPR000835">
    <property type="entry name" value="HTH_MarR-typ"/>
</dbReference>
<keyword evidence="2" id="KW-0238">DNA-binding</keyword>
<name>A0A5B7T5F9_9LACO</name>
<dbReference type="Proteomes" id="UP000310673">
    <property type="component" value="Chromosome"/>
</dbReference>
<gene>
    <name evidence="5" type="ORF">FG051_09895</name>
</gene>
<dbReference type="Pfam" id="PF12802">
    <property type="entry name" value="MarR_2"/>
    <property type="match status" value="1"/>
</dbReference>
<dbReference type="SMART" id="SM00347">
    <property type="entry name" value="HTH_MARR"/>
    <property type="match status" value="1"/>
</dbReference>
<evidence type="ECO:0000259" key="4">
    <source>
        <dbReference type="PROSITE" id="PS50995"/>
    </source>
</evidence>
<dbReference type="InterPro" id="IPR036390">
    <property type="entry name" value="WH_DNA-bd_sf"/>
</dbReference>
<dbReference type="AlphaFoldDB" id="A0A5B7T5F9"/>
<dbReference type="PANTHER" id="PTHR42756">
    <property type="entry name" value="TRANSCRIPTIONAL REGULATOR, MARR"/>
    <property type="match status" value="1"/>
</dbReference>
<dbReference type="STRING" id="1423818.FC88_GL000867"/>
<organism evidence="5 6">
    <name type="scientific">Companilactobacillus futsaii</name>
    <dbReference type="NCBI Taxonomy" id="938155"/>
    <lineage>
        <taxon>Bacteria</taxon>
        <taxon>Bacillati</taxon>
        <taxon>Bacillota</taxon>
        <taxon>Bacilli</taxon>
        <taxon>Lactobacillales</taxon>
        <taxon>Lactobacillaceae</taxon>
        <taxon>Companilactobacillus</taxon>
    </lineage>
</organism>
<protein>
    <submittedName>
        <fullName evidence="5">Winged helix-turn-helix transcriptional regulator</fullName>
    </submittedName>
</protein>
<dbReference type="PANTHER" id="PTHR42756:SF1">
    <property type="entry name" value="TRANSCRIPTIONAL REPRESSOR OF EMRAB OPERON"/>
    <property type="match status" value="1"/>
</dbReference>
<dbReference type="RefSeq" id="WP_057814618.1">
    <property type="nucleotide sequence ID" value="NZ_CP040736.1"/>
</dbReference>
<dbReference type="PRINTS" id="PR00598">
    <property type="entry name" value="HTHMARR"/>
</dbReference>
<dbReference type="PROSITE" id="PS50995">
    <property type="entry name" value="HTH_MARR_2"/>
    <property type="match status" value="1"/>
</dbReference>
<dbReference type="GO" id="GO:0003700">
    <property type="term" value="F:DNA-binding transcription factor activity"/>
    <property type="evidence" value="ECO:0007669"/>
    <property type="project" value="InterPro"/>
</dbReference>
<evidence type="ECO:0000256" key="1">
    <source>
        <dbReference type="ARBA" id="ARBA00023015"/>
    </source>
</evidence>
<evidence type="ECO:0000256" key="3">
    <source>
        <dbReference type="ARBA" id="ARBA00023163"/>
    </source>
</evidence>
<accession>A0A5B7T5F9</accession>
<evidence type="ECO:0000313" key="6">
    <source>
        <dbReference type="Proteomes" id="UP000310673"/>
    </source>
</evidence>
<dbReference type="EMBL" id="CP040736">
    <property type="protein sequence ID" value="QCX25381.1"/>
    <property type="molecule type" value="Genomic_DNA"/>
</dbReference>
<feature type="domain" description="HTH marR-type" evidence="4">
    <location>
        <begin position="1"/>
        <end position="135"/>
    </location>
</feature>
<keyword evidence="1" id="KW-0805">Transcription regulation</keyword>
<keyword evidence="3" id="KW-0804">Transcription</keyword>
<proteinExistence type="predicted"/>
<sequence length="222" mass="26416">MSKLTDDLMKQLRFISEAANFYMSQKKQKLTGQQRVLAVLKLGDGLTQNYLREILDLSPSSIAELMKKMENNGDIIRKEDEHDKRSKLIYLTDVGRQKAEDNASLKNETYSEAFLAGLNDEEKVNFSDYLKKISEGWDDDFKQNSEKFVDPTDRYQAMLNMREQMMDMRDKMTPEDMEHMRHEMREHMRHHSPFNQCMPQGHHGHHGRRPDFRQDFWNGFRY</sequence>
<evidence type="ECO:0000313" key="5">
    <source>
        <dbReference type="EMBL" id="QCX25381.1"/>
    </source>
</evidence>
<dbReference type="SUPFAM" id="SSF46785">
    <property type="entry name" value="Winged helix' DNA-binding domain"/>
    <property type="match status" value="1"/>
</dbReference>
<dbReference type="KEGG" id="lft:FG051_09895"/>
<reference evidence="5 6" key="1">
    <citation type="submission" date="2019-05" db="EMBL/GenBank/DDBJ databases">
        <title>Genome Sequence of Lactobacillus futsaii Y97, a Potential Probiotic Strain Isolated from the Futsai of Taiwan.</title>
        <authorList>
            <person name="Du X."/>
        </authorList>
    </citation>
    <scope>NUCLEOTIDE SEQUENCE [LARGE SCALE GENOMIC DNA]</scope>
    <source>
        <strain evidence="5 6">Y97</strain>
    </source>
</reference>